<dbReference type="EMBL" id="POTQ01000031">
    <property type="protein sequence ID" value="PNV57099.1"/>
    <property type="molecule type" value="Genomic_DNA"/>
</dbReference>
<dbReference type="InterPro" id="IPR038713">
    <property type="entry name" value="Terminase_Gp1_N_sf"/>
</dbReference>
<dbReference type="PANTHER" id="PTHR41328:SF2">
    <property type="entry name" value="TERMINASE SMALL SUBUNIT"/>
    <property type="match status" value="1"/>
</dbReference>
<evidence type="ECO:0000256" key="1">
    <source>
        <dbReference type="ARBA" id="ARBA00022612"/>
    </source>
</evidence>
<evidence type="ECO:0000313" key="3">
    <source>
        <dbReference type="EMBL" id="PNV57099.1"/>
    </source>
</evidence>
<evidence type="ECO:0000256" key="2">
    <source>
        <dbReference type="ARBA" id="ARBA00023219"/>
    </source>
</evidence>
<dbReference type="Proteomes" id="UP000236514">
    <property type="component" value="Unassembled WGS sequence"/>
</dbReference>
<name>A0A2K2TGH5_LIMFE</name>
<dbReference type="InterPro" id="IPR052404">
    <property type="entry name" value="SPP1-like_terminase"/>
</dbReference>
<dbReference type="AlphaFoldDB" id="A0A2K2TGH5"/>
<keyword evidence="2" id="KW-0231">Viral genome packaging</keyword>
<reference evidence="3 4" key="1">
    <citation type="submission" date="2018-01" db="EMBL/GenBank/DDBJ databases">
        <title>Draft genome sequence of the feruloyl esterase-producing strain Lactobacillus fermentum CRL 1446, isolated from artisanal goat milk cheese.</title>
        <authorList>
            <person name="Abeijon Mukdsi M.C."/>
            <person name="Saavedra L."/>
            <person name="Gauffin Cano M.P."/>
            <person name="Hebert E.M."/>
            <person name="Medina R.B."/>
        </authorList>
    </citation>
    <scope>NUCLEOTIDE SEQUENCE [LARGE SCALE GENOMIC DNA]</scope>
    <source>
        <strain evidence="3 4">CRL 1446</strain>
    </source>
</reference>
<organism evidence="3 4">
    <name type="scientific">Limosilactobacillus fermentum</name>
    <name type="common">Lactobacillus fermentum</name>
    <dbReference type="NCBI Taxonomy" id="1613"/>
    <lineage>
        <taxon>Bacteria</taxon>
        <taxon>Bacillati</taxon>
        <taxon>Bacillota</taxon>
        <taxon>Bacilli</taxon>
        <taxon>Lactobacillales</taxon>
        <taxon>Lactobacillaceae</taxon>
        <taxon>Limosilactobacillus</taxon>
    </lineage>
</organism>
<protein>
    <submittedName>
        <fullName evidence="3">Terminase small subunit</fullName>
    </submittedName>
</protein>
<dbReference type="RefSeq" id="WP_103205656.1">
    <property type="nucleotide sequence ID" value="NZ_POTQ01000031.1"/>
</dbReference>
<proteinExistence type="predicted"/>
<dbReference type="Pfam" id="PF03592">
    <property type="entry name" value="Terminase_2"/>
    <property type="match status" value="1"/>
</dbReference>
<dbReference type="Gene3D" id="6.10.140.2160">
    <property type="match status" value="1"/>
</dbReference>
<dbReference type="GO" id="GO:0051276">
    <property type="term" value="P:chromosome organization"/>
    <property type="evidence" value="ECO:0007669"/>
    <property type="project" value="InterPro"/>
</dbReference>
<keyword evidence="1" id="KW-1188">Viral release from host cell</keyword>
<sequence length="154" mass="17095">MAFYFGKGASSITQRLTQKQQRFVDEYIISGNATQAAIKAGYSKKTAKQMGTENLAKPIIKAELDRRNAEIQSAKTMDMQEVMERLAAMGRGETTEETVTNKGEVIETATRNADKLKAMELIGKRFGAWTDKKEISGTLDIDIDIGMGDYDEDN</sequence>
<evidence type="ECO:0000313" key="4">
    <source>
        <dbReference type="Proteomes" id="UP000236514"/>
    </source>
</evidence>
<gene>
    <name evidence="3" type="ORF">C1Y38_10215</name>
</gene>
<dbReference type="PANTHER" id="PTHR41328">
    <property type="entry name" value="TERMINASE SMALL SUBUNIT-RELATED"/>
    <property type="match status" value="1"/>
</dbReference>
<dbReference type="InterPro" id="IPR005335">
    <property type="entry name" value="Terminase_ssu"/>
</dbReference>
<comment type="caution">
    <text evidence="3">The sequence shown here is derived from an EMBL/GenBank/DDBJ whole genome shotgun (WGS) entry which is preliminary data.</text>
</comment>
<accession>A0A2K2TGH5</accession>
<dbReference type="Gene3D" id="1.10.10.1400">
    <property type="entry name" value="Terminase, small subunit, N-terminal DNA-binding domain, HTH motif"/>
    <property type="match status" value="1"/>
</dbReference>